<protein>
    <submittedName>
        <fullName evidence="1">Uncharacterized protein</fullName>
    </submittedName>
</protein>
<sequence length="67" mass="7737">MTLNFDSDVLRPTDMIVIDSILMIVEPSKDKLIHLFNLSTHRILFHLKGVEVLGQPFHPAKLYSFFP</sequence>
<evidence type="ECO:0000313" key="1">
    <source>
        <dbReference type="EMBL" id="SCQ24122.1"/>
    </source>
</evidence>
<name>A0A1D3UVP0_TANFO</name>
<dbReference type="Proteomes" id="UP000182057">
    <property type="component" value="Unassembled WGS sequence"/>
</dbReference>
<accession>A0A1D3UVP0</accession>
<gene>
    <name evidence="1" type="ORF">TFUB20_02308</name>
</gene>
<dbReference type="AlphaFoldDB" id="A0A1D3UVP0"/>
<dbReference type="EMBL" id="FMMM01000078">
    <property type="protein sequence ID" value="SCQ24122.1"/>
    <property type="molecule type" value="Genomic_DNA"/>
</dbReference>
<proteinExistence type="predicted"/>
<reference evidence="1 2" key="1">
    <citation type="submission" date="2016-09" db="EMBL/GenBank/DDBJ databases">
        <authorList>
            <person name="Capua I."/>
            <person name="De Benedictis P."/>
            <person name="Joannis T."/>
            <person name="Lombin L.H."/>
            <person name="Cattoli G."/>
        </authorList>
    </citation>
    <scope>NUCLEOTIDE SEQUENCE [LARGE SCALE GENOMIC DNA]</scope>
    <source>
        <strain evidence="1 2">UB20</strain>
    </source>
</reference>
<evidence type="ECO:0000313" key="2">
    <source>
        <dbReference type="Proteomes" id="UP000182057"/>
    </source>
</evidence>
<organism evidence="1 2">
    <name type="scientific">Tannerella forsythia</name>
    <name type="common">Bacteroides forsythus</name>
    <dbReference type="NCBI Taxonomy" id="28112"/>
    <lineage>
        <taxon>Bacteria</taxon>
        <taxon>Pseudomonadati</taxon>
        <taxon>Bacteroidota</taxon>
        <taxon>Bacteroidia</taxon>
        <taxon>Bacteroidales</taxon>
        <taxon>Tannerellaceae</taxon>
        <taxon>Tannerella</taxon>
    </lineage>
</organism>